<dbReference type="KEGG" id="mel:Metbo_1917"/>
<reference evidence="3" key="1">
    <citation type="submission" date="2011-02" db="EMBL/GenBank/DDBJ databases">
        <title>Complete sequence of Methanobacterium sp. AL-21.</title>
        <authorList>
            <consortium name="US DOE Joint Genome Institute"/>
            <person name="Lucas S."/>
            <person name="Copeland A."/>
            <person name="Lapidus A."/>
            <person name="Cheng J.-F."/>
            <person name="Goodwin L."/>
            <person name="Pitluck S."/>
            <person name="Chertkov O."/>
            <person name="Detter J.C."/>
            <person name="Han C."/>
            <person name="Tapia R."/>
            <person name="Land M."/>
            <person name="Hauser L."/>
            <person name="Kyrpides N."/>
            <person name="Ivanova N."/>
            <person name="Mikhailova N."/>
            <person name="Pagani I."/>
            <person name="Cadillo-Quiroz H."/>
            <person name="Imachi H."/>
            <person name="Zinder S."/>
            <person name="Liu W."/>
            <person name="Woyke T."/>
        </authorList>
    </citation>
    <scope>NUCLEOTIDE SEQUENCE [LARGE SCALE GENOMIC DNA]</scope>
    <source>
        <strain evidence="3">AL-21</strain>
    </source>
</reference>
<dbReference type="AlphaFoldDB" id="F0TAZ1"/>
<dbReference type="GeneID" id="10278375"/>
<evidence type="ECO:0000313" key="3">
    <source>
        <dbReference type="Proteomes" id="UP000007490"/>
    </source>
</evidence>
<gene>
    <name evidence="2" type="ordered locus">Metbo_1917</name>
</gene>
<sequence>MAKSIEELDLTHKLSRNELKDVVKSEAGNIHIKDIMLAASFLRDDAQYMPKSYRDDYIERFSKSFFSRVKEIKDDKKNYPGDVNRKDLVEFLELLDEQSKNARTQQEKCFVKIARIISTYTTFVCQEPIHPVGTKFPGGFVLHIENGNYMCPVKQRQMKNPSALCKFCVSVQDKKAIS</sequence>
<evidence type="ECO:0000313" key="2">
    <source>
        <dbReference type="EMBL" id="ADZ10137.1"/>
    </source>
</evidence>
<proteinExistence type="inferred from homology"/>
<dbReference type="OrthoDB" id="81482at2157"/>
<dbReference type="EMBL" id="CP002551">
    <property type="protein sequence ID" value="ADZ10137.1"/>
    <property type="molecule type" value="Genomic_DNA"/>
</dbReference>
<dbReference type="InterPro" id="IPR019215">
    <property type="entry name" value="DUF2115"/>
</dbReference>
<dbReference type="STRING" id="877455.Metbo_1917"/>
<name>F0TAZ1_METLA</name>
<accession>F0TAZ1</accession>
<dbReference type="RefSeq" id="WP_013645488.1">
    <property type="nucleotide sequence ID" value="NC_015216.1"/>
</dbReference>
<dbReference type="eggNOG" id="arCOG03215">
    <property type="taxonomic scope" value="Archaea"/>
</dbReference>
<comment type="similarity">
    <text evidence="1">Belongs to the UPF0305 family.</text>
</comment>
<dbReference type="HAMAP" id="MF_00763">
    <property type="entry name" value="UPF0305"/>
    <property type="match status" value="1"/>
</dbReference>
<keyword evidence="3" id="KW-1185">Reference proteome</keyword>
<dbReference type="HOGENOM" id="CLU_089549_1_0_2"/>
<organism evidence="2 3">
    <name type="scientific">Methanobacterium lacus (strain AL-21)</name>
    <dbReference type="NCBI Taxonomy" id="877455"/>
    <lineage>
        <taxon>Archaea</taxon>
        <taxon>Methanobacteriati</taxon>
        <taxon>Methanobacteriota</taxon>
        <taxon>Methanomada group</taxon>
        <taxon>Methanobacteria</taxon>
        <taxon>Methanobacteriales</taxon>
        <taxon>Methanobacteriaceae</taxon>
        <taxon>Methanobacterium</taxon>
    </lineage>
</organism>
<dbReference type="Proteomes" id="UP000007490">
    <property type="component" value="Chromosome"/>
</dbReference>
<protein>
    <recommendedName>
        <fullName evidence="1">UPF0305 protein Metbo_1917</fullName>
    </recommendedName>
</protein>
<evidence type="ECO:0000256" key="1">
    <source>
        <dbReference type="HAMAP-Rule" id="MF_00763"/>
    </source>
</evidence>
<reference evidence="2 3" key="2">
    <citation type="journal article" date="2014" name="Int. J. Syst. Evol. Microbiol.">
        <title>Methanobacterium paludis sp. nov. and a novel strain of Methanobacterium lacus isolated from northern peatlands.</title>
        <authorList>
            <person name="Cadillo-Quiroz H."/>
            <person name="Brauer S.L."/>
            <person name="Goodson N."/>
            <person name="Yavitt J.B."/>
            <person name="Zinder S.H."/>
        </authorList>
    </citation>
    <scope>NUCLEOTIDE SEQUENCE [LARGE SCALE GENOMIC DNA]</scope>
    <source>
        <strain evidence="2 3">AL-21</strain>
    </source>
</reference>
<dbReference type="Pfam" id="PF09888">
    <property type="entry name" value="DUF2115"/>
    <property type="match status" value="1"/>
</dbReference>